<proteinExistence type="predicted"/>
<comment type="caution">
    <text evidence="3">The sequence shown here is derived from an EMBL/GenBank/DDBJ whole genome shotgun (WGS) entry which is preliminary data.</text>
</comment>
<dbReference type="InterPro" id="IPR056632">
    <property type="entry name" value="DUF7730"/>
</dbReference>
<feature type="domain" description="DUF7730" evidence="2">
    <location>
        <begin position="42"/>
        <end position="179"/>
    </location>
</feature>
<sequence length="300" mass="34919">MASIKMESTSPLSKEYSPTRKRKTTGDEARSLRAKRQMNRATFPFMKLPGEIRNIIYGYALIDTDSIIAIEALHGGKLARRLMTKKDFDHRHRDLDIVEYQREILALNPGTAWKWKLNNRIAAQLLLVCKNINEEATKILYVRNHFTFINAEIMYIFLRRIGPRIQDLRRLSLVHWDASRQKDYLKLVFNKLIEATNLEALILETGCMWSLGSTYYSLGFQAANRFYSSAHGWLWTVATRKGDKAAALDLLHLPDGFERAFHARTQQLPYFRKYPARFCDAQSFPSIETNFVTTIRKFMD</sequence>
<feature type="compositionally biased region" description="Polar residues" evidence="1">
    <location>
        <begin position="1"/>
        <end position="12"/>
    </location>
</feature>
<protein>
    <recommendedName>
        <fullName evidence="2">DUF7730 domain-containing protein</fullName>
    </recommendedName>
</protein>
<gene>
    <name evidence="3" type="ORF">CC78DRAFT_531093</name>
</gene>
<dbReference type="PANTHER" id="PTHR42085:SF8">
    <property type="entry name" value="F-BOX DOMAIN-CONTAINING PROTEIN"/>
    <property type="match status" value="1"/>
</dbReference>
<evidence type="ECO:0000259" key="2">
    <source>
        <dbReference type="Pfam" id="PF24864"/>
    </source>
</evidence>
<dbReference type="EMBL" id="ML986594">
    <property type="protein sequence ID" value="KAF2267006.1"/>
    <property type="molecule type" value="Genomic_DNA"/>
</dbReference>
<dbReference type="Pfam" id="PF24864">
    <property type="entry name" value="DUF7730"/>
    <property type="match status" value="1"/>
</dbReference>
<keyword evidence="4" id="KW-1185">Reference proteome</keyword>
<evidence type="ECO:0000313" key="3">
    <source>
        <dbReference type="EMBL" id="KAF2267006.1"/>
    </source>
</evidence>
<dbReference type="AlphaFoldDB" id="A0A9P4KF38"/>
<dbReference type="PANTHER" id="PTHR42085">
    <property type="entry name" value="F-BOX DOMAIN-CONTAINING PROTEIN"/>
    <property type="match status" value="1"/>
</dbReference>
<organism evidence="3 4">
    <name type="scientific">Lojkania enalia</name>
    <dbReference type="NCBI Taxonomy" id="147567"/>
    <lineage>
        <taxon>Eukaryota</taxon>
        <taxon>Fungi</taxon>
        <taxon>Dikarya</taxon>
        <taxon>Ascomycota</taxon>
        <taxon>Pezizomycotina</taxon>
        <taxon>Dothideomycetes</taxon>
        <taxon>Pleosporomycetidae</taxon>
        <taxon>Pleosporales</taxon>
        <taxon>Pleosporales incertae sedis</taxon>
        <taxon>Lojkania</taxon>
    </lineage>
</organism>
<dbReference type="Proteomes" id="UP000800093">
    <property type="component" value="Unassembled WGS sequence"/>
</dbReference>
<dbReference type="InterPro" id="IPR038883">
    <property type="entry name" value="AN11006-like"/>
</dbReference>
<dbReference type="OrthoDB" id="5272396at2759"/>
<feature type="region of interest" description="Disordered" evidence="1">
    <location>
        <begin position="1"/>
        <end position="32"/>
    </location>
</feature>
<reference evidence="4" key="1">
    <citation type="journal article" date="2020" name="Stud. Mycol.">
        <title>101 Dothideomycetes genomes: A test case for predicting lifestyles and emergence of pathogens.</title>
        <authorList>
            <person name="Haridas S."/>
            <person name="Albert R."/>
            <person name="Binder M."/>
            <person name="Bloem J."/>
            <person name="LaButti K."/>
            <person name="Salamov A."/>
            <person name="Andreopoulos B."/>
            <person name="Baker S."/>
            <person name="Barry K."/>
            <person name="Bills G."/>
            <person name="Bluhm B."/>
            <person name="Cannon C."/>
            <person name="Castanera R."/>
            <person name="Culley D."/>
            <person name="Daum C."/>
            <person name="Ezra D."/>
            <person name="Gonzalez J."/>
            <person name="Henrissat B."/>
            <person name="Kuo A."/>
            <person name="Liang C."/>
            <person name="Lipzen A."/>
            <person name="Lutzoni F."/>
            <person name="Magnuson J."/>
            <person name="Mondo S."/>
            <person name="Nolan M."/>
            <person name="Ohm R."/>
            <person name="Pangilinan J."/>
            <person name="Park H.-J."/>
            <person name="Ramirez L."/>
            <person name="Alfaro M."/>
            <person name="Sun H."/>
            <person name="Tritt A."/>
            <person name="Yoshinaga Y."/>
            <person name="Zwiers L.-H."/>
            <person name="Turgeon B."/>
            <person name="Goodwin S."/>
            <person name="Spatafora J."/>
            <person name="Crous P."/>
            <person name="Grigoriev I."/>
        </authorList>
    </citation>
    <scope>NUCLEOTIDE SEQUENCE [LARGE SCALE GENOMIC DNA]</scope>
    <source>
        <strain evidence="4">CBS 304.66</strain>
    </source>
</reference>
<name>A0A9P4KF38_9PLEO</name>
<accession>A0A9P4KF38</accession>
<evidence type="ECO:0000313" key="4">
    <source>
        <dbReference type="Proteomes" id="UP000800093"/>
    </source>
</evidence>
<evidence type="ECO:0000256" key="1">
    <source>
        <dbReference type="SAM" id="MobiDB-lite"/>
    </source>
</evidence>